<organism evidence="2 3">
    <name type="scientific">Leuconostoc fallax</name>
    <dbReference type="NCBI Taxonomy" id="1251"/>
    <lineage>
        <taxon>Bacteria</taxon>
        <taxon>Bacillati</taxon>
        <taxon>Bacillota</taxon>
        <taxon>Bacilli</taxon>
        <taxon>Lactobacillales</taxon>
        <taxon>Lactobacillaceae</taxon>
        <taxon>Leuconostoc</taxon>
    </lineage>
</organism>
<evidence type="ECO:0000259" key="1">
    <source>
        <dbReference type="Pfam" id="PF08818"/>
    </source>
</evidence>
<dbReference type="Gene3D" id="3.90.1150.200">
    <property type="match status" value="1"/>
</dbReference>
<keyword evidence="3" id="KW-1185">Reference proteome</keyword>
<accession>A0A4V3A2A9</accession>
<sequence length="127" mass="14819">MTKEVTNFDEYLNTIANPAHRNELAQVLDWVSRQYPQLTKIMAWNQPMFTDHGTFIIGFSVAKGHFSVAPEQKAIQKFKTVFDERQLSYGKALVRFQWGGHTDFDLLAKMIAYNISDKQDISNFWRK</sequence>
<feature type="domain" description="YdhG-like" evidence="1">
    <location>
        <begin position="20"/>
        <end position="115"/>
    </location>
</feature>
<proteinExistence type="predicted"/>
<dbReference type="EMBL" id="PUFI01000015">
    <property type="protein sequence ID" value="TDG67640.1"/>
    <property type="molecule type" value="Genomic_DNA"/>
</dbReference>
<protein>
    <recommendedName>
        <fullName evidence="1">YdhG-like domain-containing protein</fullName>
    </recommendedName>
</protein>
<evidence type="ECO:0000313" key="2">
    <source>
        <dbReference type="EMBL" id="TDG67640.1"/>
    </source>
</evidence>
<dbReference type="InterPro" id="IPR014922">
    <property type="entry name" value="YdhG-like"/>
</dbReference>
<dbReference type="SUPFAM" id="SSF159888">
    <property type="entry name" value="YdhG-like"/>
    <property type="match status" value="1"/>
</dbReference>
<reference evidence="2 3" key="1">
    <citation type="journal article" date="2019" name="Appl. Microbiol. Biotechnol.">
        <title>Uncovering carbohydrate metabolism through a genotype-phenotype association study of 56 lactic acid bacteria genomes.</title>
        <authorList>
            <person name="Buron-Moles G."/>
            <person name="Chailyan A."/>
            <person name="Dolejs I."/>
            <person name="Forster J."/>
            <person name="Miks M.H."/>
        </authorList>
    </citation>
    <scope>NUCLEOTIDE SEQUENCE [LARGE SCALE GENOMIC DNA]</scope>
    <source>
        <strain evidence="2 3">ATCC 700006</strain>
    </source>
</reference>
<gene>
    <name evidence="2" type="ORF">C5L23_001439</name>
</gene>
<dbReference type="Pfam" id="PF08818">
    <property type="entry name" value="DUF1801"/>
    <property type="match status" value="1"/>
</dbReference>
<dbReference type="STRING" id="907931.GCA_000165675_00047"/>
<dbReference type="AlphaFoldDB" id="A0A4V3A2A9"/>
<dbReference type="Proteomes" id="UP000295681">
    <property type="component" value="Unassembled WGS sequence"/>
</dbReference>
<evidence type="ECO:0000313" key="3">
    <source>
        <dbReference type="Proteomes" id="UP000295681"/>
    </source>
</evidence>
<comment type="caution">
    <text evidence="2">The sequence shown here is derived from an EMBL/GenBank/DDBJ whole genome shotgun (WGS) entry which is preliminary data.</text>
</comment>
<name>A0A4V3A2A9_9LACO</name>